<dbReference type="AlphaFoldDB" id="A0A2R8Y754"/>
<reference evidence="2 3" key="2">
    <citation type="journal article" date="2004" name="Nature">
        <title>The DNA sequence and comparative analysis of human chromosome 5.</title>
        <authorList>
            <person name="Schmutz J."/>
            <person name="Martin J."/>
            <person name="Terry A."/>
            <person name="Couronne O."/>
            <person name="Grimwood J."/>
            <person name="Lowry S."/>
            <person name="Gordon L.A."/>
            <person name="Scott D."/>
            <person name="Xie G."/>
            <person name="Huang W."/>
            <person name="Hellsten U."/>
            <person name="Tran-Gyamfi M."/>
            <person name="She X."/>
            <person name="Prabhakar S."/>
            <person name="Aerts A."/>
            <person name="Altherr M."/>
            <person name="Bajorek E."/>
            <person name="Black S."/>
            <person name="Branscomb E."/>
            <person name="Caoile C."/>
            <person name="Challacombe J.F."/>
            <person name="Chan Y.M."/>
            <person name="Denys M."/>
            <person name="Detter J.C."/>
            <person name="Escobar J."/>
            <person name="Flowers D."/>
            <person name="Fotopulos D."/>
            <person name="Glavina T."/>
            <person name="Gomez M."/>
            <person name="Gonzales E."/>
            <person name="Goodstein D."/>
            <person name="Grigoriev I."/>
            <person name="Groza M."/>
            <person name="Hammon N."/>
            <person name="Hawkins T."/>
            <person name="Haydu L."/>
            <person name="Israni S."/>
            <person name="Jett J."/>
            <person name="Kadner K."/>
            <person name="Kimball H."/>
            <person name="Kobayashi A."/>
            <person name="Lopez F."/>
            <person name="Lou Y."/>
            <person name="Martinez D."/>
            <person name="Medina C."/>
            <person name="Morgan J."/>
            <person name="Nandkeshwar R."/>
            <person name="Noonan J.P."/>
            <person name="Pitluck S."/>
            <person name="Pollard M."/>
            <person name="Predki P."/>
            <person name="Priest J."/>
            <person name="Ramirez L."/>
            <person name="Retterer J."/>
            <person name="Rodriguez A."/>
            <person name="Rogers S."/>
            <person name="Salamov A."/>
            <person name="Salazar A."/>
            <person name="Thayer N."/>
            <person name="Tice H."/>
            <person name="Tsai M."/>
            <person name="Ustaszewska A."/>
            <person name="Vo N."/>
            <person name="Wheeler J."/>
            <person name="Wu K."/>
            <person name="Yang J."/>
            <person name="Dickson M."/>
            <person name="Cheng J.F."/>
            <person name="Eichler E.E."/>
            <person name="Olsen A."/>
            <person name="Pennacchio L.A."/>
            <person name="Rokhsar D.S."/>
            <person name="Richardson P."/>
            <person name="Lucas S.M."/>
            <person name="Myers R.M."/>
            <person name="Rubin E.M."/>
        </authorList>
    </citation>
    <scope>NUCLEOTIDE SEQUENCE [LARGE SCALE GENOMIC DNA]</scope>
</reference>
<evidence type="ECO:0007829" key="5">
    <source>
        <dbReference type="ProteomicsDB" id="A0A2R8Y754"/>
    </source>
</evidence>
<accession>A0A2R8Y754</accession>
<reference evidence="2" key="4">
    <citation type="submission" date="2025-08" db="UniProtKB">
        <authorList>
            <consortium name="Ensembl"/>
        </authorList>
    </citation>
    <scope>IDENTIFICATION</scope>
</reference>
<dbReference type="Ensembl" id="ENST00000643836.1">
    <property type="protein sequence ID" value="ENSP00000496026.1"/>
    <property type="gene ID" value="ENSG00000135083.18"/>
</dbReference>
<dbReference type="EMBL" id="AC112191">
    <property type="status" value="NOT_ANNOTATED_CDS"/>
    <property type="molecule type" value="Genomic_DNA"/>
</dbReference>
<protein>
    <submittedName>
        <fullName evidence="2">Cyclin J like</fullName>
    </submittedName>
</protein>
<dbReference type="ChiTaRS" id="CCNJL">
    <property type="organism name" value="human"/>
</dbReference>
<sequence length="54" mass="6429">MMDEPWWEGRVASDVHCTLREKGRSSQENPQKESGNRGQELEVWREELWSHSTE</sequence>
<dbReference type="HGNC" id="HGNC:25876">
    <property type="gene designation" value="CCNJL"/>
</dbReference>
<evidence type="ECO:0000256" key="1">
    <source>
        <dbReference type="SAM" id="MobiDB-lite"/>
    </source>
</evidence>
<dbReference type="GeneTree" id="ENSGT00940000159349"/>
<dbReference type="OpenTargets" id="ENSG00000135083"/>
<dbReference type="Proteomes" id="UP000005640">
    <property type="component" value="Chromosome 5"/>
</dbReference>
<dbReference type="ExpressionAtlas" id="A0A2R8Y754">
    <property type="expression patterns" value="baseline and differential"/>
</dbReference>
<organism evidence="2 3">
    <name type="scientific">Homo sapiens</name>
    <name type="common">Human</name>
    <dbReference type="NCBI Taxonomy" id="9606"/>
    <lineage>
        <taxon>Eukaryota</taxon>
        <taxon>Metazoa</taxon>
        <taxon>Chordata</taxon>
        <taxon>Craniata</taxon>
        <taxon>Vertebrata</taxon>
        <taxon>Euteleostomi</taxon>
        <taxon>Mammalia</taxon>
        <taxon>Eutheria</taxon>
        <taxon>Euarchontoglires</taxon>
        <taxon>Primates</taxon>
        <taxon>Haplorrhini</taxon>
        <taxon>Catarrhini</taxon>
        <taxon>Hominidae</taxon>
        <taxon>Homo</taxon>
    </lineage>
</organism>
<dbReference type="OrthoDB" id="285802at2759"/>
<proteinExistence type="evidence at protein level"/>
<name>A0A2R8Y754_HUMAN</name>
<gene>
    <name evidence="2" type="primary">CCNJL</name>
</gene>
<feature type="region of interest" description="Disordered" evidence="1">
    <location>
        <begin position="19"/>
        <end position="54"/>
    </location>
</feature>
<evidence type="ECO:0007829" key="4">
    <source>
        <dbReference type="PeptideAtlas" id="A0A2R8Y754"/>
    </source>
</evidence>
<dbReference type="Ensembl" id="ENST00000643836.1">
    <property type="protein sequence ID" value="ENSP00000496026.1"/>
    <property type="gene ID" value="ENSG00000135083.17"/>
</dbReference>
<reference evidence="2" key="5">
    <citation type="submission" date="2025-09" db="UniProtKB">
        <authorList>
            <consortium name="Ensembl"/>
        </authorList>
    </citation>
    <scope>IDENTIFICATION</scope>
</reference>
<dbReference type="Bgee" id="ENSG00000135083">
    <property type="expression patterns" value="Expressed in blood and 104 other cell types or tissues"/>
</dbReference>
<evidence type="ECO:0000313" key="3">
    <source>
        <dbReference type="Proteomes" id="UP000005640"/>
    </source>
</evidence>
<reference evidence="2 3" key="1">
    <citation type="journal article" date="2001" name="Nature">
        <title>Initial sequencing and analysis of the human genome.</title>
        <authorList>
            <consortium name="International Human Genome Sequencing Consortium"/>
            <person name="Lander E.S."/>
            <person name="Linton L.M."/>
            <person name="Birren B."/>
            <person name="Nusbaum C."/>
            <person name="Zody M.C."/>
            <person name="Baldwin J."/>
            <person name="Devon K."/>
            <person name="Dewar K."/>
            <person name="Doyle M."/>
            <person name="FitzHugh W."/>
            <person name="Funke R."/>
            <person name="Gage D."/>
            <person name="Harris K."/>
            <person name="Heaford A."/>
            <person name="Howland J."/>
            <person name="Kann L."/>
            <person name="Lehoczky J."/>
            <person name="LeVine R."/>
            <person name="McEwan P."/>
            <person name="McKernan K."/>
            <person name="Meldrim J."/>
            <person name="Mesirov J.P."/>
            <person name="Miranda C."/>
            <person name="Morris W."/>
            <person name="Naylor J."/>
            <person name="Raymond C."/>
            <person name="Rosetti M."/>
            <person name="Santos R."/>
            <person name="Sheridan A."/>
            <person name="Sougnez C."/>
            <person name="Stange-Thomann N."/>
            <person name="Stojanovic N."/>
            <person name="Subramanian A."/>
            <person name="Wyman D."/>
            <person name="Rogers J."/>
            <person name="Sulston J."/>
            <person name="Ainscough R."/>
            <person name="Beck S."/>
            <person name="Bentley D."/>
            <person name="Burton J."/>
            <person name="Clee C."/>
            <person name="Carter N."/>
            <person name="Coulson A."/>
            <person name="Deadman R."/>
            <person name="Deloukas P."/>
            <person name="Dunham A."/>
            <person name="Dunham I."/>
            <person name="Durbin R."/>
            <person name="French L."/>
            <person name="Grafham D."/>
            <person name="Gregory S."/>
            <person name="Hubbard T."/>
            <person name="Humphray S."/>
            <person name="Hunt A."/>
            <person name="Jones M."/>
            <person name="Lloyd C."/>
            <person name="McMurray A."/>
            <person name="Matthews L."/>
            <person name="Mercer S."/>
            <person name="Milne S."/>
            <person name="Mullikin J.C."/>
            <person name="Mungall A."/>
            <person name="Plumb R."/>
            <person name="Ross M."/>
            <person name="Shownkeen R."/>
            <person name="Sims S."/>
            <person name="Waterston R.H."/>
            <person name="Wilson R.K."/>
            <person name="Hillier L.W."/>
            <person name="McPherson J.D."/>
            <person name="Marra M.A."/>
            <person name="Mardis E.R."/>
            <person name="Fulton L.A."/>
            <person name="Chinwalla A.T."/>
            <person name="Pepin K.H."/>
            <person name="Gish W.R."/>
            <person name="Chissoe S.L."/>
            <person name="Wendl M.C."/>
            <person name="Delehaunty K.D."/>
            <person name="Miner T.L."/>
            <person name="Delehaunty A."/>
            <person name="Kramer J.B."/>
            <person name="Cook L.L."/>
            <person name="Fulton R.S."/>
            <person name="Johnson D.L."/>
            <person name="Minx P.J."/>
            <person name="Clifton S.W."/>
            <person name="Hawkins T."/>
            <person name="Branscomb E."/>
            <person name="Predki P."/>
            <person name="Richardson P."/>
            <person name="Wenning S."/>
            <person name="Slezak T."/>
            <person name="Doggett N."/>
            <person name="Cheng J.F."/>
            <person name="Olsen A."/>
            <person name="Lucas S."/>
            <person name="Elkin C."/>
            <person name="Uberbacher E."/>
            <person name="Frazier M."/>
            <person name="Gibbs R.A."/>
            <person name="Muzny D.M."/>
            <person name="Scherer S.E."/>
            <person name="Bouck J.B."/>
            <person name="Sodergren E.J."/>
            <person name="Worley K.C."/>
            <person name="Rives C.M."/>
            <person name="Gorrell J.H."/>
            <person name="Metzker M.L."/>
            <person name="Naylor S.L."/>
            <person name="Kucherlapati R.S."/>
            <person name="Nelson D.L."/>
            <person name="Weinstock G.M."/>
            <person name="Sakaki Y."/>
            <person name="Fujiyama A."/>
            <person name="Hattori M."/>
            <person name="Yada T."/>
            <person name="Toyoda A."/>
            <person name="Itoh T."/>
            <person name="Kawagoe C."/>
            <person name="Watanabe H."/>
            <person name="Totoki Y."/>
            <person name="Taylor T."/>
            <person name="Weissenbach J."/>
            <person name="Heilig R."/>
            <person name="Saurin W."/>
            <person name="Artiguenave F."/>
            <person name="Brottier P."/>
            <person name="Bruls T."/>
            <person name="Pelletier E."/>
            <person name="Robert C."/>
            <person name="Wincker P."/>
            <person name="Smith D.R."/>
            <person name="Doucette-Stamm L."/>
            <person name="Rubenfield M."/>
            <person name="Weinstock K."/>
            <person name="Lee H.M."/>
            <person name="Dubois J."/>
            <person name="Rosenthal A."/>
            <person name="Platzer M."/>
            <person name="Nyakatura G."/>
            <person name="Taudien S."/>
            <person name="Rump A."/>
            <person name="Yang H."/>
            <person name="Yu J."/>
            <person name="Wang J."/>
            <person name="Huang G."/>
            <person name="Gu J."/>
            <person name="Hood L."/>
            <person name="Rowen L."/>
            <person name="Madan A."/>
            <person name="Qin S."/>
            <person name="Davis R.W."/>
            <person name="Federspiel N.A."/>
            <person name="Abola A.P."/>
            <person name="Proctor M.J."/>
            <person name="Myers R.M."/>
            <person name="Schmutz J."/>
            <person name="Dickson M."/>
            <person name="Grimwood J."/>
            <person name="Cox D.R."/>
            <person name="Olson M.V."/>
            <person name="Kaul R."/>
            <person name="Raymond C."/>
            <person name="Shimizu N."/>
            <person name="Kawasaki K."/>
            <person name="Minoshima S."/>
            <person name="Evans G.A."/>
            <person name="Athanasiou M."/>
            <person name="Schultz R."/>
            <person name="Roe B.A."/>
            <person name="Chen F."/>
            <person name="Pan H."/>
            <person name="Ramser J."/>
            <person name="Lehrach H."/>
            <person name="Reinhardt R."/>
            <person name="McCombie W.R."/>
            <person name="de la Bastide M."/>
            <person name="Dedhia N."/>
            <person name="Blocker H."/>
            <person name="Hornischer K."/>
            <person name="Nordsiek G."/>
            <person name="Agarwala R."/>
            <person name="Aravind L."/>
            <person name="Bailey J.A."/>
            <person name="Bateman A."/>
            <person name="Batzoglou S."/>
            <person name="Birney E."/>
            <person name="Bork P."/>
            <person name="Brown D.G."/>
            <person name="Burge C.B."/>
            <person name="Cerutti L."/>
            <person name="Chen H.C."/>
            <person name="Church D."/>
            <person name="Clamp M."/>
            <person name="Copley R.R."/>
            <person name="Doerks T."/>
            <person name="Eddy S.R."/>
            <person name="Eichler E.E."/>
            <person name="Furey T.S."/>
            <person name="Galagan J."/>
            <person name="Gilbert J.G."/>
            <person name="Harmon C."/>
            <person name="Hayashizaki Y."/>
            <person name="Haussler D."/>
            <person name="Hermjakob H."/>
            <person name="Hokamp K."/>
            <person name="Jang W."/>
            <person name="Johnson L.S."/>
            <person name="Jones T.A."/>
            <person name="Kasif S."/>
            <person name="Kaspryzk A."/>
            <person name="Kennedy S."/>
            <person name="Kent W.J."/>
            <person name="Kitts P."/>
            <person name="Koonin E.V."/>
            <person name="Korf I."/>
            <person name="Kulp D."/>
            <person name="Lancet D."/>
            <person name="Lowe T.M."/>
            <person name="McLysaght A."/>
            <person name="Mikkelsen T."/>
            <person name="Moran J.V."/>
            <person name="Mulder N."/>
            <person name="Pollara V.J."/>
            <person name="Ponting C.P."/>
            <person name="Schuler G."/>
            <person name="Schultz J."/>
            <person name="Slater G."/>
            <person name="Smit A.F."/>
            <person name="Stupka E."/>
            <person name="Szustakowski J."/>
            <person name="Thierry-Mieg D."/>
            <person name="Thierry-Mieg J."/>
            <person name="Wagner L."/>
            <person name="Wallis J."/>
            <person name="Wheeler R."/>
            <person name="Williams A."/>
            <person name="Wolf Y.I."/>
            <person name="Wolfe K.H."/>
            <person name="Yang S.P."/>
            <person name="Yeh R.F."/>
            <person name="Collins F."/>
            <person name="Guyer M.S."/>
            <person name="Peterson J."/>
            <person name="Felsenfeld A."/>
            <person name="Wetterstrand K.A."/>
            <person name="Patrinos A."/>
            <person name="Morgan M.J."/>
            <person name="de Jong P."/>
            <person name="Catanese J.J."/>
            <person name="Osoegawa K."/>
            <person name="Shizuya H."/>
            <person name="Choi S."/>
            <person name="Chen Y.J."/>
        </authorList>
    </citation>
    <scope>NUCLEOTIDE SEQUENCE [LARGE SCALE GENOMIC DNA]</scope>
</reference>
<keyword evidence="3" id="KW-1185">Reference proteome</keyword>
<keyword evidence="4 5" id="KW-1267">Proteomics identification</keyword>
<evidence type="ECO:0000313" key="2">
    <source>
        <dbReference type="Ensembl" id="ENSP00000496026.1"/>
    </source>
</evidence>
<dbReference type="VEuPathDB" id="HostDB:ENSG00000135083"/>
<reference evidence="2 3" key="3">
    <citation type="journal article" date="2004" name="Nature">
        <title>Finishing the euchromatic sequence of the human genome.</title>
        <authorList>
            <consortium name="International Human Genome Sequencing Consortium"/>
        </authorList>
    </citation>
    <scope>NUCLEOTIDE SEQUENCE [LARGE SCALE GENOMIC DNA]</scope>
</reference>